<protein>
    <submittedName>
        <fullName evidence="2">DUF3164 family protein</fullName>
    </submittedName>
</protein>
<evidence type="ECO:0000313" key="2">
    <source>
        <dbReference type="EMBL" id="MDM1048034.1"/>
    </source>
</evidence>
<dbReference type="Proteomes" id="UP001170954">
    <property type="component" value="Unassembled WGS sequence"/>
</dbReference>
<feature type="coiled-coil region" evidence="1">
    <location>
        <begin position="2"/>
        <end position="62"/>
    </location>
</feature>
<dbReference type="InterPro" id="IPR021505">
    <property type="entry name" value="Phage_B3_Orf6"/>
</dbReference>
<proteinExistence type="predicted"/>
<accession>A0ABT7NLD7</accession>
<gene>
    <name evidence="2" type="ORF">HX018_07275</name>
</gene>
<dbReference type="RefSeq" id="WP_286650995.1">
    <property type="nucleotide sequence ID" value="NZ_JACAGK010000016.1"/>
</dbReference>
<dbReference type="Pfam" id="PF11363">
    <property type="entry name" value="DUF3164"/>
    <property type="match status" value="1"/>
</dbReference>
<name>A0ABT7NLD7_9SPHI</name>
<evidence type="ECO:0000313" key="3">
    <source>
        <dbReference type="Proteomes" id="UP001170954"/>
    </source>
</evidence>
<keyword evidence="1" id="KW-0175">Coiled coil</keyword>
<reference evidence="2" key="2">
    <citation type="journal article" date="2022" name="Sci. Total Environ.">
        <title>Prevalence, transmission, and molecular epidemiology of tet(X)-positive bacteria among humans, animals, and environmental niches in China: An epidemiological, and genomic-based study.</title>
        <authorList>
            <person name="Dong N."/>
            <person name="Zeng Y."/>
            <person name="Cai C."/>
            <person name="Sun C."/>
            <person name="Lu J."/>
            <person name="Liu C."/>
            <person name="Zhou H."/>
            <person name="Sun Q."/>
            <person name="Shu L."/>
            <person name="Wang H."/>
            <person name="Wang Y."/>
            <person name="Wang S."/>
            <person name="Wu C."/>
            <person name="Chan E.W."/>
            <person name="Chen G."/>
            <person name="Shen Z."/>
            <person name="Chen S."/>
            <person name="Zhang R."/>
        </authorList>
    </citation>
    <scope>NUCLEOTIDE SEQUENCE</scope>
    <source>
        <strain evidence="2">R1692</strain>
    </source>
</reference>
<organism evidence="2 3">
    <name type="scientific">Sphingobacterium hotanense</name>
    <dbReference type="NCBI Taxonomy" id="649196"/>
    <lineage>
        <taxon>Bacteria</taxon>
        <taxon>Pseudomonadati</taxon>
        <taxon>Bacteroidota</taxon>
        <taxon>Sphingobacteriia</taxon>
        <taxon>Sphingobacteriales</taxon>
        <taxon>Sphingobacteriaceae</taxon>
        <taxon>Sphingobacterium</taxon>
    </lineage>
</organism>
<dbReference type="EMBL" id="JACAGK010000016">
    <property type="protein sequence ID" value="MDM1048034.1"/>
    <property type="molecule type" value="Genomic_DNA"/>
</dbReference>
<reference evidence="2" key="1">
    <citation type="submission" date="2020-06" db="EMBL/GenBank/DDBJ databases">
        <authorList>
            <person name="Dong N."/>
        </authorList>
    </citation>
    <scope>NUCLEOTIDE SEQUENCE</scope>
    <source>
        <strain evidence="2">R1692</strain>
    </source>
</reference>
<comment type="caution">
    <text evidence="2">The sequence shown here is derived from an EMBL/GenBank/DDBJ whole genome shotgun (WGS) entry which is preliminary data.</text>
</comment>
<evidence type="ECO:0000256" key="1">
    <source>
        <dbReference type="SAM" id="Coils"/>
    </source>
</evidence>
<keyword evidence="3" id="KW-1185">Reference proteome</keyword>
<sequence length="213" mass="25083">MKEAGELSIKELEEILAKKKQAEETKASRKKQAYERLRDITIEELNDEAVDLAGRLQRFKAKVAIKMEEQNKQLNEYGLIRSNSKGGFTITNNQGDMRIRRRLDSDPDWDERALKGVELVKEFLFDKVKKKDQNTFELLMTFLVKNKKGDLDYASVMQLLQNEKLYNDERWIEGLKLLREGYKLFYKGFSYDFQVKPNKGAKWRLLTLNFSNI</sequence>